<name>A0A518AN61_9BACT</name>
<evidence type="ECO:0000313" key="2">
    <source>
        <dbReference type="Proteomes" id="UP000315750"/>
    </source>
</evidence>
<sequence length="176" mass="19537">MPTPYCMSIEQAGQSIPEDTRSQGNSVGENASIRIVEVLAEDATQDSAKRTDSYQLLSIDTSSTAPETNSLEQSRERLMCTAYRLCELNEPRMAVMLVMDHLDDYLHSGDFVACNSVLRCFDPSRLADAVIITVLGITLGAKQKLTSRNSFYQRALEVFGSRRGEDEAKALLSKYQ</sequence>
<dbReference type="Proteomes" id="UP000315750">
    <property type="component" value="Chromosome"/>
</dbReference>
<keyword evidence="2" id="KW-1185">Reference proteome</keyword>
<dbReference type="KEGG" id="amuc:Pan181_23570"/>
<proteinExistence type="predicted"/>
<evidence type="ECO:0000313" key="1">
    <source>
        <dbReference type="EMBL" id="QDU56153.1"/>
    </source>
</evidence>
<gene>
    <name evidence="1" type="ORF">Pan181_23570</name>
</gene>
<reference evidence="1 2" key="1">
    <citation type="submission" date="2019-02" db="EMBL/GenBank/DDBJ databases">
        <title>Deep-cultivation of Planctomycetes and their phenomic and genomic characterization uncovers novel biology.</title>
        <authorList>
            <person name="Wiegand S."/>
            <person name="Jogler M."/>
            <person name="Boedeker C."/>
            <person name="Pinto D."/>
            <person name="Vollmers J."/>
            <person name="Rivas-Marin E."/>
            <person name="Kohn T."/>
            <person name="Peeters S.H."/>
            <person name="Heuer A."/>
            <person name="Rast P."/>
            <person name="Oberbeckmann S."/>
            <person name="Bunk B."/>
            <person name="Jeske O."/>
            <person name="Meyerdierks A."/>
            <person name="Storesund J.E."/>
            <person name="Kallscheuer N."/>
            <person name="Luecker S."/>
            <person name="Lage O.M."/>
            <person name="Pohl T."/>
            <person name="Merkel B.J."/>
            <person name="Hornburger P."/>
            <person name="Mueller R.-W."/>
            <person name="Bruemmer F."/>
            <person name="Labrenz M."/>
            <person name="Spormann A.M."/>
            <person name="Op den Camp H."/>
            <person name="Overmann J."/>
            <person name="Amann R."/>
            <person name="Jetten M.S.M."/>
            <person name="Mascher T."/>
            <person name="Medema M.H."/>
            <person name="Devos D.P."/>
            <person name="Kaster A.-K."/>
            <person name="Ovreas L."/>
            <person name="Rohde M."/>
            <person name="Galperin M.Y."/>
            <person name="Jogler C."/>
        </authorList>
    </citation>
    <scope>NUCLEOTIDE SEQUENCE [LARGE SCALE GENOMIC DNA]</scope>
    <source>
        <strain evidence="1 2">Pan181</strain>
    </source>
</reference>
<dbReference type="AlphaFoldDB" id="A0A518AN61"/>
<accession>A0A518AN61</accession>
<protein>
    <submittedName>
        <fullName evidence="1">Uncharacterized protein</fullName>
    </submittedName>
</protein>
<dbReference type="EMBL" id="CP036278">
    <property type="protein sequence ID" value="QDU56153.1"/>
    <property type="molecule type" value="Genomic_DNA"/>
</dbReference>
<organism evidence="1 2">
    <name type="scientific">Aeoliella mucimassa</name>
    <dbReference type="NCBI Taxonomy" id="2527972"/>
    <lineage>
        <taxon>Bacteria</taxon>
        <taxon>Pseudomonadati</taxon>
        <taxon>Planctomycetota</taxon>
        <taxon>Planctomycetia</taxon>
        <taxon>Pirellulales</taxon>
        <taxon>Lacipirellulaceae</taxon>
        <taxon>Aeoliella</taxon>
    </lineage>
</organism>